<comment type="catalytic activity">
    <reaction evidence="1 4 5">
        <text>[protein]-peptidylproline (omega=180) = [protein]-peptidylproline (omega=0)</text>
        <dbReference type="Rhea" id="RHEA:16237"/>
        <dbReference type="Rhea" id="RHEA-COMP:10747"/>
        <dbReference type="Rhea" id="RHEA-COMP:10748"/>
        <dbReference type="ChEBI" id="CHEBI:83833"/>
        <dbReference type="ChEBI" id="CHEBI:83834"/>
        <dbReference type="EC" id="5.2.1.8"/>
    </reaction>
</comment>
<reference evidence="9 10" key="1">
    <citation type="submission" date="2020-08" db="EMBL/GenBank/DDBJ databases">
        <title>The Agave Microbiome: Exploring the role of microbial communities in plant adaptations to desert environments.</title>
        <authorList>
            <person name="Partida-Martinez L.P."/>
        </authorList>
    </citation>
    <scope>NUCLEOTIDE SEQUENCE [LARGE SCALE GENOMIC DNA]</scope>
    <source>
        <strain evidence="9 10">RAS26</strain>
    </source>
</reference>
<dbReference type="InterPro" id="IPR046357">
    <property type="entry name" value="PPIase_dom_sf"/>
</dbReference>
<dbReference type="SUPFAM" id="SSF54534">
    <property type="entry name" value="FKBP-like"/>
    <property type="match status" value="1"/>
</dbReference>
<keyword evidence="2 4" id="KW-0697">Rotamase</keyword>
<evidence type="ECO:0000256" key="3">
    <source>
        <dbReference type="ARBA" id="ARBA00023235"/>
    </source>
</evidence>
<reference evidence="9 10" key="2">
    <citation type="submission" date="2020-08" db="EMBL/GenBank/DDBJ databases">
        <authorList>
            <person name="Partida-Martinez L."/>
            <person name="Huntemann M."/>
            <person name="Clum A."/>
            <person name="Wang J."/>
            <person name="Palaniappan K."/>
            <person name="Ritter S."/>
            <person name="Chen I.-M."/>
            <person name="Stamatis D."/>
            <person name="Reddy T."/>
            <person name="O'Malley R."/>
            <person name="Daum C."/>
            <person name="Shapiro N."/>
            <person name="Ivanova N."/>
            <person name="Kyrpides N."/>
            <person name="Woyke T."/>
        </authorList>
    </citation>
    <scope>NUCLEOTIDE SEQUENCE [LARGE SCALE GENOMIC DNA]</scope>
    <source>
        <strain evidence="9 10">RAS26</strain>
    </source>
</reference>
<evidence type="ECO:0000313" key="10">
    <source>
        <dbReference type="Proteomes" id="UP000518206"/>
    </source>
</evidence>
<dbReference type="GO" id="GO:0003755">
    <property type="term" value="F:peptidyl-prolyl cis-trans isomerase activity"/>
    <property type="evidence" value="ECO:0007669"/>
    <property type="project" value="UniProtKB-UniRule"/>
</dbReference>
<gene>
    <name evidence="9" type="ORF">FHR80_000983</name>
</gene>
<evidence type="ECO:0000256" key="2">
    <source>
        <dbReference type="ARBA" id="ARBA00023110"/>
    </source>
</evidence>
<dbReference type="EMBL" id="JACHVX010000001">
    <property type="protein sequence ID" value="MBB2922089.1"/>
    <property type="molecule type" value="Genomic_DNA"/>
</dbReference>
<dbReference type="PROSITE" id="PS50059">
    <property type="entry name" value="FKBP_PPIASE"/>
    <property type="match status" value="1"/>
</dbReference>
<name>A0A7W4YAI2_9CELL</name>
<keyword evidence="3 4" id="KW-0413">Isomerase</keyword>
<dbReference type="Proteomes" id="UP000518206">
    <property type="component" value="Unassembled WGS sequence"/>
</dbReference>
<comment type="caution">
    <text evidence="9">The sequence shown here is derived from an EMBL/GenBank/DDBJ whole genome shotgun (WGS) entry which is preliminary data.</text>
</comment>
<accession>A0A7W4YAI2</accession>
<feature type="compositionally biased region" description="Low complexity" evidence="6">
    <location>
        <begin position="285"/>
        <end position="302"/>
    </location>
</feature>
<evidence type="ECO:0000256" key="4">
    <source>
        <dbReference type="PROSITE-ProRule" id="PRU00277"/>
    </source>
</evidence>
<dbReference type="Gene3D" id="3.10.50.40">
    <property type="match status" value="1"/>
</dbReference>
<proteinExistence type="inferred from homology"/>
<feature type="region of interest" description="Disordered" evidence="6">
    <location>
        <begin position="285"/>
        <end position="308"/>
    </location>
</feature>
<dbReference type="Pfam" id="PF00254">
    <property type="entry name" value="FKBP_C"/>
    <property type="match status" value="1"/>
</dbReference>
<dbReference type="RefSeq" id="WP_311701889.1">
    <property type="nucleotide sequence ID" value="NZ_JACHVX010000001.1"/>
</dbReference>
<evidence type="ECO:0000313" key="9">
    <source>
        <dbReference type="EMBL" id="MBB2922089.1"/>
    </source>
</evidence>
<protein>
    <recommendedName>
        <fullName evidence="5">Peptidyl-prolyl cis-trans isomerase</fullName>
        <ecNumber evidence="5">5.2.1.8</ecNumber>
    </recommendedName>
</protein>
<evidence type="ECO:0000256" key="7">
    <source>
        <dbReference type="SAM" id="SignalP"/>
    </source>
</evidence>
<feature type="signal peptide" evidence="7">
    <location>
        <begin position="1"/>
        <end position="20"/>
    </location>
</feature>
<evidence type="ECO:0000256" key="6">
    <source>
        <dbReference type="SAM" id="MobiDB-lite"/>
    </source>
</evidence>
<dbReference type="AlphaFoldDB" id="A0A7W4YAI2"/>
<evidence type="ECO:0000256" key="1">
    <source>
        <dbReference type="ARBA" id="ARBA00000971"/>
    </source>
</evidence>
<organism evidence="9 10">
    <name type="scientific">Cellulomonas cellasea</name>
    <dbReference type="NCBI Taxonomy" id="43670"/>
    <lineage>
        <taxon>Bacteria</taxon>
        <taxon>Bacillati</taxon>
        <taxon>Actinomycetota</taxon>
        <taxon>Actinomycetes</taxon>
        <taxon>Micrococcales</taxon>
        <taxon>Cellulomonadaceae</taxon>
        <taxon>Cellulomonas</taxon>
    </lineage>
</organism>
<dbReference type="PROSITE" id="PS51257">
    <property type="entry name" value="PROKAR_LIPOPROTEIN"/>
    <property type="match status" value="1"/>
</dbReference>
<comment type="similarity">
    <text evidence="5">Belongs to the FKBP-type PPIase family.</text>
</comment>
<evidence type="ECO:0000259" key="8">
    <source>
        <dbReference type="PROSITE" id="PS50059"/>
    </source>
</evidence>
<keyword evidence="7" id="KW-0732">Signal</keyword>
<sequence length="308" mass="32094">MRRLGAVAVAVALLVTGCTAPEEETLDVVVSGEPGERPTITYRTPLSVDETVSTVIWPGSGPELVEGRPALVDFWLEDATDATVVKESYSTNPTARILSAEDLGEDLYETLRGQRVGARLLQVSPAPGNGAADFPTVTVLDVLPTRAAGEVMTPREGLPAVALADDGSPSITPSAAEPPTELVTQQLLRGTGKQVAEGDVITVQYTGFSWTTGAPFESTWTSGSPVWFSLDSVPAWSALVEQPVGSQVMLVVPPSYPLGVTQSEELQGQTVVFVIDLLASRAAATPEVTPAPDATAPAGDGTEPTTEG</sequence>
<dbReference type="InterPro" id="IPR001179">
    <property type="entry name" value="PPIase_FKBP_dom"/>
</dbReference>
<dbReference type="EC" id="5.2.1.8" evidence="5"/>
<feature type="domain" description="PPIase FKBP-type" evidence="8">
    <location>
        <begin position="198"/>
        <end position="281"/>
    </location>
</feature>
<evidence type="ECO:0000256" key="5">
    <source>
        <dbReference type="RuleBase" id="RU003915"/>
    </source>
</evidence>
<feature type="chain" id="PRO_5039422551" description="Peptidyl-prolyl cis-trans isomerase" evidence="7">
    <location>
        <begin position="21"/>
        <end position="308"/>
    </location>
</feature>